<feature type="transmembrane region" description="Helical" evidence="6">
    <location>
        <begin position="214"/>
        <end position="235"/>
    </location>
</feature>
<evidence type="ECO:0000256" key="6">
    <source>
        <dbReference type="SAM" id="Phobius"/>
    </source>
</evidence>
<protein>
    <submittedName>
        <fullName evidence="7">YheB</fullName>
    </submittedName>
</protein>
<sequence>MNAAVLASSIGIGALIGYVTNYVAIKLLFRPYKPLKIGGFTVFPQGVIPREKEALARKVGEVVRDYILSEDEIKKIISQKEVKEEIVNFIDAKIEKILDKKVTEFMEKEEIVEKISSFIEKFVAEKFPMFASFVSGNMIKSVFDSVDFDVKVSDILNSDKTKDIIKNEIVSFLEDEVPKIFIKANIDKIVEERVSNFDEKTLEDMLFSLMKKHFSFINFAGAALGAIIGFVQYFVVTNM</sequence>
<reference evidence="7 8" key="1">
    <citation type="journal article" date="2009" name="PLoS Genet.">
        <title>Adaptations to submarine hydrothermal environments exemplified by the genome of Nautilia profundicola.</title>
        <authorList>
            <person name="Campbell B.J."/>
            <person name="Smith J.L."/>
            <person name="Hanson T.E."/>
            <person name="Klotz M.G."/>
            <person name="Stein L.Y."/>
            <person name="Lee C.K."/>
            <person name="Wu D."/>
            <person name="Robinson J.M."/>
            <person name="Khouri H.M."/>
            <person name="Eisen J.A."/>
            <person name="Cary S.C."/>
        </authorList>
    </citation>
    <scope>NUCLEOTIDE SEQUENCE [LARGE SCALE GENOMIC DNA]</scope>
    <source>
        <strain evidence="8">ATCC BAA-1463 / DSM 18972 / AmH</strain>
    </source>
</reference>
<keyword evidence="3 6" id="KW-0812">Transmembrane</keyword>
<evidence type="ECO:0000256" key="3">
    <source>
        <dbReference type="ARBA" id="ARBA00022692"/>
    </source>
</evidence>
<evidence type="ECO:0000313" key="8">
    <source>
        <dbReference type="Proteomes" id="UP000000448"/>
    </source>
</evidence>
<gene>
    <name evidence="7" type="ordered locus">NAMH_1592</name>
</gene>
<dbReference type="Pfam" id="PF04286">
    <property type="entry name" value="DUF445"/>
    <property type="match status" value="2"/>
</dbReference>
<dbReference type="OrthoDB" id="3631561at2"/>
<evidence type="ECO:0000256" key="1">
    <source>
        <dbReference type="ARBA" id="ARBA00004308"/>
    </source>
</evidence>
<dbReference type="eggNOG" id="COG4399">
    <property type="taxonomic scope" value="Bacteria"/>
</dbReference>
<comment type="subcellular location">
    <subcellularLocation>
        <location evidence="1">Endomembrane system</location>
    </subcellularLocation>
</comment>
<dbReference type="STRING" id="598659.NAMH_1592"/>
<dbReference type="KEGG" id="nam:NAMH_1592"/>
<keyword evidence="5 6" id="KW-0472">Membrane</keyword>
<name>B9L6J1_NAUPA</name>
<dbReference type="Proteomes" id="UP000000448">
    <property type="component" value="Chromosome"/>
</dbReference>
<evidence type="ECO:0000256" key="2">
    <source>
        <dbReference type="ARBA" id="ARBA00008053"/>
    </source>
</evidence>
<dbReference type="PANTHER" id="PTHR35791:SF1">
    <property type="entry name" value="UPF0754 MEMBRANE PROTEIN YHEB"/>
    <property type="match status" value="1"/>
</dbReference>
<proteinExistence type="inferred from homology"/>
<dbReference type="EMBL" id="CP001279">
    <property type="protein sequence ID" value="ACM92847.1"/>
    <property type="molecule type" value="Genomic_DNA"/>
</dbReference>
<dbReference type="AlphaFoldDB" id="B9L6J1"/>
<keyword evidence="8" id="KW-1185">Reference proteome</keyword>
<dbReference type="PANTHER" id="PTHR35791">
    <property type="entry name" value="UPF0754 MEMBRANE PROTEIN YHEB"/>
    <property type="match status" value="1"/>
</dbReference>
<organism evidence="7 8">
    <name type="scientific">Nautilia profundicola (strain ATCC BAA-1463 / DSM 18972 / AmH)</name>
    <dbReference type="NCBI Taxonomy" id="598659"/>
    <lineage>
        <taxon>Bacteria</taxon>
        <taxon>Pseudomonadati</taxon>
        <taxon>Campylobacterota</taxon>
        <taxon>Epsilonproteobacteria</taxon>
        <taxon>Nautiliales</taxon>
        <taxon>Nautiliaceae</taxon>
        <taxon>Nautilia</taxon>
    </lineage>
</organism>
<dbReference type="RefSeq" id="WP_015901899.1">
    <property type="nucleotide sequence ID" value="NC_012115.1"/>
</dbReference>
<keyword evidence="4 6" id="KW-1133">Transmembrane helix</keyword>
<dbReference type="GO" id="GO:0012505">
    <property type="term" value="C:endomembrane system"/>
    <property type="evidence" value="ECO:0007669"/>
    <property type="project" value="UniProtKB-SubCell"/>
</dbReference>
<accession>B9L6J1</accession>
<evidence type="ECO:0000256" key="5">
    <source>
        <dbReference type="ARBA" id="ARBA00023136"/>
    </source>
</evidence>
<evidence type="ECO:0000256" key="4">
    <source>
        <dbReference type="ARBA" id="ARBA00022989"/>
    </source>
</evidence>
<dbReference type="InterPro" id="IPR007383">
    <property type="entry name" value="DUF445"/>
</dbReference>
<evidence type="ECO:0000313" key="7">
    <source>
        <dbReference type="EMBL" id="ACM92847.1"/>
    </source>
</evidence>
<dbReference type="HOGENOM" id="CLU_042384_1_0_7"/>
<comment type="similarity">
    <text evidence="2">Belongs to the UPF0754 family.</text>
</comment>
<feature type="transmembrane region" description="Helical" evidence="6">
    <location>
        <begin position="6"/>
        <end position="29"/>
    </location>
</feature>